<proteinExistence type="predicted"/>
<feature type="compositionally biased region" description="Polar residues" evidence="1">
    <location>
        <begin position="30"/>
        <end position="45"/>
    </location>
</feature>
<dbReference type="PROSITE" id="PS51257">
    <property type="entry name" value="PROKAR_LIPOPROTEIN"/>
    <property type="match status" value="1"/>
</dbReference>
<gene>
    <name evidence="3" type="ORF">E6K79_04380</name>
</gene>
<comment type="caution">
    <text evidence="3">The sequence shown here is derived from an EMBL/GenBank/DDBJ whole genome shotgun (WGS) entry which is preliminary data.</text>
</comment>
<evidence type="ECO:0000313" key="4">
    <source>
        <dbReference type="Proteomes" id="UP000317691"/>
    </source>
</evidence>
<feature type="compositionally biased region" description="Low complexity" evidence="1">
    <location>
        <begin position="46"/>
        <end position="90"/>
    </location>
</feature>
<reference evidence="3 4" key="1">
    <citation type="journal article" date="2019" name="Nat. Microbiol.">
        <title>Mediterranean grassland soil C-N compound turnover is dependent on rainfall and depth, and is mediated by genomically divergent microorganisms.</title>
        <authorList>
            <person name="Diamond S."/>
            <person name="Andeer P.F."/>
            <person name="Li Z."/>
            <person name="Crits-Christoph A."/>
            <person name="Burstein D."/>
            <person name="Anantharaman K."/>
            <person name="Lane K.R."/>
            <person name="Thomas B.C."/>
            <person name="Pan C."/>
            <person name="Northen T.R."/>
            <person name="Banfield J.F."/>
        </authorList>
    </citation>
    <scope>NUCLEOTIDE SEQUENCE [LARGE SCALE GENOMIC DNA]</scope>
    <source>
        <strain evidence="3">WS_9</strain>
    </source>
</reference>
<evidence type="ECO:0000256" key="2">
    <source>
        <dbReference type="SAM" id="SignalP"/>
    </source>
</evidence>
<evidence type="ECO:0000313" key="3">
    <source>
        <dbReference type="EMBL" id="TMQ65572.1"/>
    </source>
</evidence>
<sequence length="277" mass="28078">MRQIRLFGVIFLALFLAVGLSACNKKAETDVSSTTTEGSQATASNPATTQETPSPEPSTSQPAPTTTTTTTTTTTSSKHTTKSSPSKTTKAVPAAETHTVSMPAGAAFDVQLTTPVSTKTSNVGDKIEATLIQPLVAADGQVIANKGALVRGEIAELTRASKSRAAEDRASLKLAFTSIQTVDGEKSLSTTVTNSEGKMVAGSTTKRDALVIGGSAMAGAILGKIIGKDTKGAVVGAFGGAVLGTGAMMASKGHELEVPAGSKVSLRAEEPITVVSK</sequence>
<protein>
    <recommendedName>
        <fullName evidence="5">Glycine zipper 2TM domain-containing protein</fullName>
    </recommendedName>
</protein>
<dbReference type="Proteomes" id="UP000317691">
    <property type="component" value="Unassembled WGS sequence"/>
</dbReference>
<feature type="chain" id="PRO_5022119282" description="Glycine zipper 2TM domain-containing protein" evidence="2">
    <location>
        <begin position="28"/>
        <end position="277"/>
    </location>
</feature>
<feature type="region of interest" description="Disordered" evidence="1">
    <location>
        <begin position="30"/>
        <end position="95"/>
    </location>
</feature>
<name>A0A538TPK9_UNCEI</name>
<dbReference type="AlphaFoldDB" id="A0A538TPK9"/>
<feature type="signal peptide" evidence="2">
    <location>
        <begin position="1"/>
        <end position="27"/>
    </location>
</feature>
<keyword evidence="2" id="KW-0732">Signal</keyword>
<evidence type="ECO:0008006" key="5">
    <source>
        <dbReference type="Google" id="ProtNLM"/>
    </source>
</evidence>
<accession>A0A538TPK9</accession>
<dbReference type="EMBL" id="VBOZ01000012">
    <property type="protein sequence ID" value="TMQ65572.1"/>
    <property type="molecule type" value="Genomic_DNA"/>
</dbReference>
<evidence type="ECO:0000256" key="1">
    <source>
        <dbReference type="SAM" id="MobiDB-lite"/>
    </source>
</evidence>
<organism evidence="3 4">
    <name type="scientific">Eiseniibacteriota bacterium</name>
    <dbReference type="NCBI Taxonomy" id="2212470"/>
    <lineage>
        <taxon>Bacteria</taxon>
        <taxon>Candidatus Eiseniibacteriota</taxon>
    </lineage>
</organism>